<dbReference type="EMBL" id="WWEO01000041">
    <property type="protein sequence ID" value="NCD69475.1"/>
    <property type="molecule type" value="Genomic_DNA"/>
</dbReference>
<feature type="domain" description="OmpA-like" evidence="6">
    <location>
        <begin position="98"/>
        <end position="215"/>
    </location>
</feature>
<evidence type="ECO:0000256" key="4">
    <source>
        <dbReference type="PROSITE-ProRule" id="PRU00473"/>
    </source>
</evidence>
<dbReference type="Pfam" id="PF00691">
    <property type="entry name" value="OmpA"/>
    <property type="match status" value="1"/>
</dbReference>
<dbReference type="PRINTS" id="PR01021">
    <property type="entry name" value="OMPADOMAIN"/>
</dbReference>
<organism evidence="7 8">
    <name type="scientific">Mucilaginibacter agri</name>
    <dbReference type="NCBI Taxonomy" id="2695265"/>
    <lineage>
        <taxon>Bacteria</taxon>
        <taxon>Pseudomonadati</taxon>
        <taxon>Bacteroidota</taxon>
        <taxon>Sphingobacteriia</taxon>
        <taxon>Sphingobacteriales</taxon>
        <taxon>Sphingobacteriaceae</taxon>
        <taxon>Mucilaginibacter</taxon>
    </lineage>
</organism>
<keyword evidence="3" id="KW-0998">Cell outer membrane</keyword>
<evidence type="ECO:0000256" key="5">
    <source>
        <dbReference type="SAM" id="MobiDB-lite"/>
    </source>
</evidence>
<comment type="subcellular location">
    <subcellularLocation>
        <location evidence="1">Cell outer membrane</location>
    </subcellularLocation>
</comment>
<dbReference type="InterPro" id="IPR036737">
    <property type="entry name" value="OmpA-like_sf"/>
</dbReference>
<dbReference type="InterPro" id="IPR039567">
    <property type="entry name" value="Gly-zipper"/>
</dbReference>
<dbReference type="SUPFAM" id="SSF103088">
    <property type="entry name" value="OmpA-like"/>
    <property type="match status" value="1"/>
</dbReference>
<evidence type="ECO:0000256" key="2">
    <source>
        <dbReference type="ARBA" id="ARBA00023136"/>
    </source>
</evidence>
<gene>
    <name evidence="7" type="ORF">GSY63_08920</name>
</gene>
<keyword evidence="2 4" id="KW-0472">Membrane</keyword>
<dbReference type="Pfam" id="PF13488">
    <property type="entry name" value="Gly-zipper_Omp"/>
    <property type="match status" value="1"/>
</dbReference>
<reference evidence="7" key="1">
    <citation type="submission" date="2020-01" db="EMBL/GenBank/DDBJ databases">
        <authorList>
            <person name="Seo Y.L."/>
        </authorList>
    </citation>
    <scope>NUCLEOTIDE SEQUENCE</scope>
    <source>
        <strain evidence="7">R11</strain>
    </source>
</reference>
<dbReference type="Gene3D" id="3.30.1330.60">
    <property type="entry name" value="OmpA-like domain"/>
    <property type="match status" value="1"/>
</dbReference>
<evidence type="ECO:0000256" key="1">
    <source>
        <dbReference type="ARBA" id="ARBA00004442"/>
    </source>
</evidence>
<dbReference type="InterPro" id="IPR050330">
    <property type="entry name" value="Bact_OuterMem_StrucFunc"/>
</dbReference>
<proteinExistence type="predicted"/>
<dbReference type="PANTHER" id="PTHR30329">
    <property type="entry name" value="STATOR ELEMENT OF FLAGELLAR MOTOR COMPLEX"/>
    <property type="match status" value="1"/>
</dbReference>
<sequence length="226" mass="22945">MKALQIKSTFLALIIAAFCIVASGCDSFTKTQKGAAIGAGAGGTVGALIGHATGHTALGAIIGGAVGGTAGAFIGRKMDRQAAEIKQNVPGATVEREGEGIVVKFDSGILFDVDKTALKSAAKTNLDNLAASLVKNPETNILIIGHTDSTGTVAHNMDLSVRRAESVKGEIVAGGVNGARLSTQGKGPTEPVGDNKTADGRALNRRVEIVIVANDQMKAEAKQASN</sequence>
<dbReference type="InterPro" id="IPR006665">
    <property type="entry name" value="OmpA-like"/>
</dbReference>
<dbReference type="AlphaFoldDB" id="A0A966DSD1"/>
<keyword evidence="8" id="KW-1185">Reference proteome</keyword>
<feature type="region of interest" description="Disordered" evidence="5">
    <location>
        <begin position="178"/>
        <end position="199"/>
    </location>
</feature>
<evidence type="ECO:0000259" key="6">
    <source>
        <dbReference type="PROSITE" id="PS51123"/>
    </source>
</evidence>
<dbReference type="GO" id="GO:0009279">
    <property type="term" value="C:cell outer membrane"/>
    <property type="evidence" value="ECO:0007669"/>
    <property type="project" value="UniProtKB-SubCell"/>
</dbReference>
<dbReference type="PANTHER" id="PTHR30329:SF21">
    <property type="entry name" value="LIPOPROTEIN YIAD-RELATED"/>
    <property type="match status" value="1"/>
</dbReference>
<evidence type="ECO:0000256" key="3">
    <source>
        <dbReference type="ARBA" id="ARBA00023237"/>
    </source>
</evidence>
<dbReference type="RefSeq" id="WP_166585443.1">
    <property type="nucleotide sequence ID" value="NZ_WWEO01000041.1"/>
</dbReference>
<evidence type="ECO:0000313" key="7">
    <source>
        <dbReference type="EMBL" id="NCD69475.1"/>
    </source>
</evidence>
<protein>
    <submittedName>
        <fullName evidence="7">OmpA family protein</fullName>
    </submittedName>
</protein>
<dbReference type="PROSITE" id="PS51257">
    <property type="entry name" value="PROKAR_LIPOPROTEIN"/>
    <property type="match status" value="1"/>
</dbReference>
<dbReference type="Proteomes" id="UP000638732">
    <property type="component" value="Unassembled WGS sequence"/>
</dbReference>
<accession>A0A966DSD1</accession>
<dbReference type="InterPro" id="IPR006664">
    <property type="entry name" value="OMP_bac"/>
</dbReference>
<reference evidence="7" key="2">
    <citation type="submission" date="2020-10" db="EMBL/GenBank/DDBJ databases">
        <title>Mucilaginibacter sp. nov., isolated from soil.</title>
        <authorList>
            <person name="Jeon C.O."/>
        </authorList>
    </citation>
    <scope>NUCLEOTIDE SEQUENCE</scope>
    <source>
        <strain evidence="7">R11</strain>
    </source>
</reference>
<evidence type="ECO:0000313" key="8">
    <source>
        <dbReference type="Proteomes" id="UP000638732"/>
    </source>
</evidence>
<dbReference type="CDD" id="cd07185">
    <property type="entry name" value="OmpA_C-like"/>
    <property type="match status" value="1"/>
</dbReference>
<comment type="caution">
    <text evidence="7">The sequence shown here is derived from an EMBL/GenBank/DDBJ whole genome shotgun (WGS) entry which is preliminary data.</text>
</comment>
<dbReference type="PROSITE" id="PS51123">
    <property type="entry name" value="OMPA_2"/>
    <property type="match status" value="1"/>
</dbReference>
<name>A0A966DSD1_9SPHI</name>